<dbReference type="Proteomes" id="UP001168146">
    <property type="component" value="Unassembled WGS sequence"/>
</dbReference>
<organism evidence="2 3">
    <name type="scientific">Friedmanniomyces endolithicus</name>
    <dbReference type="NCBI Taxonomy" id="329885"/>
    <lineage>
        <taxon>Eukaryota</taxon>
        <taxon>Fungi</taxon>
        <taxon>Dikarya</taxon>
        <taxon>Ascomycota</taxon>
        <taxon>Pezizomycotina</taxon>
        <taxon>Dothideomycetes</taxon>
        <taxon>Dothideomycetidae</taxon>
        <taxon>Mycosphaerellales</taxon>
        <taxon>Teratosphaeriaceae</taxon>
        <taxon>Friedmanniomyces</taxon>
    </lineage>
</organism>
<proteinExistence type="predicted"/>
<reference evidence="2" key="1">
    <citation type="submission" date="2021-12" db="EMBL/GenBank/DDBJ databases">
        <title>Black yeast isolated from Biological Soil Crust.</title>
        <authorList>
            <person name="Kurbessoian T."/>
        </authorList>
    </citation>
    <scope>NUCLEOTIDE SEQUENCE</scope>
    <source>
        <strain evidence="2">CCFEE 5208</strain>
    </source>
</reference>
<protein>
    <submittedName>
        <fullName evidence="2">Uncharacterized protein</fullName>
    </submittedName>
</protein>
<comment type="caution">
    <text evidence="2">The sequence shown here is derived from an EMBL/GenBank/DDBJ whole genome shotgun (WGS) entry which is preliminary data.</text>
</comment>
<gene>
    <name evidence="2" type="ORF">LTR82_002079</name>
</gene>
<evidence type="ECO:0000313" key="2">
    <source>
        <dbReference type="EMBL" id="KAK0327316.1"/>
    </source>
</evidence>
<dbReference type="AlphaFoldDB" id="A0AAN6JF09"/>
<accession>A0AAN6JF09</accession>
<feature type="region of interest" description="Disordered" evidence="1">
    <location>
        <begin position="26"/>
        <end position="45"/>
    </location>
</feature>
<evidence type="ECO:0000313" key="3">
    <source>
        <dbReference type="Proteomes" id="UP001168146"/>
    </source>
</evidence>
<dbReference type="EMBL" id="JASUXU010000003">
    <property type="protein sequence ID" value="KAK0327316.1"/>
    <property type="molecule type" value="Genomic_DNA"/>
</dbReference>
<name>A0AAN6JF09_9PEZI</name>
<evidence type="ECO:0000256" key="1">
    <source>
        <dbReference type="SAM" id="MobiDB-lite"/>
    </source>
</evidence>
<sequence length="174" mass="19227">MSAKDGKLLKDYDVLYPDQTIEADREAARRKTNQNKPPATLSPVKKPETIFLDPTIPNNDIPADVVHIITAMQAMEAAYQATTWRIGDPEFRADCTRMSDWTKTLKGVLPGVVTAPNFTELPAKGAGKEVVHAFVVGRIQEAVGELKEGGRHALAEELGREFPNHEDKSLESEF</sequence>